<comment type="caution">
    <text evidence="19">The sequence shown here is derived from an EMBL/GenBank/DDBJ whole genome shotgun (WGS) entry which is preliminary data.</text>
</comment>
<feature type="compositionally biased region" description="Low complexity" evidence="16">
    <location>
        <begin position="148"/>
        <end position="158"/>
    </location>
</feature>
<feature type="repeat" description="ANK" evidence="15">
    <location>
        <begin position="1334"/>
        <end position="1356"/>
    </location>
</feature>
<dbReference type="PRINTS" id="PR01415">
    <property type="entry name" value="ANKYRIN"/>
</dbReference>
<feature type="repeat" description="ANK" evidence="15">
    <location>
        <begin position="1225"/>
        <end position="1257"/>
    </location>
</feature>
<evidence type="ECO:0000259" key="18">
    <source>
        <dbReference type="Pfam" id="PF00520"/>
    </source>
</evidence>
<feature type="repeat" description="ANK" evidence="15">
    <location>
        <begin position="850"/>
        <end position="883"/>
    </location>
</feature>
<dbReference type="InterPro" id="IPR002153">
    <property type="entry name" value="TRPC_channel"/>
</dbReference>
<feature type="repeat" description="ANK" evidence="15">
    <location>
        <begin position="1155"/>
        <end position="1187"/>
    </location>
</feature>
<dbReference type="PROSITE" id="PS50088">
    <property type="entry name" value="ANK_REPEAT"/>
    <property type="match status" value="20"/>
</dbReference>
<feature type="repeat" description="ANK" evidence="15">
    <location>
        <begin position="750"/>
        <end position="782"/>
    </location>
</feature>
<keyword evidence="7" id="KW-0677">Repeat</keyword>
<keyword evidence="4" id="KW-0268">Exocytosis</keyword>
<dbReference type="GO" id="GO:0044231">
    <property type="term" value="C:host cell presynaptic membrane"/>
    <property type="evidence" value="ECO:0007669"/>
    <property type="project" value="UniProtKB-KW"/>
</dbReference>
<feature type="repeat" description="ANK" evidence="15">
    <location>
        <begin position="1022"/>
        <end position="1054"/>
    </location>
</feature>
<gene>
    <name evidence="19" type="ORF">RDWZM_004396</name>
</gene>
<organism evidence="19 20">
    <name type="scientific">Blomia tropicalis</name>
    <name type="common">Mite</name>
    <dbReference type="NCBI Taxonomy" id="40697"/>
    <lineage>
        <taxon>Eukaryota</taxon>
        <taxon>Metazoa</taxon>
        <taxon>Ecdysozoa</taxon>
        <taxon>Arthropoda</taxon>
        <taxon>Chelicerata</taxon>
        <taxon>Arachnida</taxon>
        <taxon>Acari</taxon>
        <taxon>Acariformes</taxon>
        <taxon>Sarcoptiformes</taxon>
        <taxon>Astigmata</taxon>
        <taxon>Glycyphagoidea</taxon>
        <taxon>Echimyopodidae</taxon>
        <taxon>Blomia</taxon>
    </lineage>
</organism>
<dbReference type="Pfam" id="PF00023">
    <property type="entry name" value="Ank"/>
    <property type="match status" value="2"/>
</dbReference>
<evidence type="ECO:0000256" key="13">
    <source>
        <dbReference type="ARBA" id="ARBA00023298"/>
    </source>
</evidence>
<feature type="transmembrane region" description="Helical" evidence="17">
    <location>
        <begin position="1809"/>
        <end position="1829"/>
    </location>
</feature>
<evidence type="ECO:0000256" key="9">
    <source>
        <dbReference type="ARBA" id="ARBA00023028"/>
    </source>
</evidence>
<feature type="transmembrane region" description="Helical" evidence="17">
    <location>
        <begin position="1888"/>
        <end position="1909"/>
    </location>
</feature>
<evidence type="ECO:0000313" key="19">
    <source>
        <dbReference type="EMBL" id="KAJ6225851.1"/>
    </source>
</evidence>
<keyword evidence="12 17" id="KW-0472">Membrane</keyword>
<comment type="subcellular location">
    <subcellularLocation>
        <location evidence="1">Membrane</location>
        <topology evidence="1">Multi-pass membrane protein</topology>
    </subcellularLocation>
    <subcellularLocation>
        <location evidence="2">Target cell membrane</location>
    </subcellularLocation>
</comment>
<keyword evidence="9" id="KW-0528">Neurotoxin</keyword>
<feature type="repeat" description="ANK" evidence="15">
    <location>
        <begin position="1258"/>
        <end position="1278"/>
    </location>
</feature>
<feature type="repeat" description="ANK" evidence="15">
    <location>
        <begin position="509"/>
        <end position="541"/>
    </location>
</feature>
<feature type="repeat" description="ANK" evidence="15">
    <location>
        <begin position="542"/>
        <end position="568"/>
    </location>
</feature>
<feature type="compositionally biased region" description="Low complexity" evidence="16">
    <location>
        <begin position="7"/>
        <end position="29"/>
    </location>
</feature>
<feature type="region of interest" description="Disordered" evidence="16">
    <location>
        <begin position="113"/>
        <end position="460"/>
    </location>
</feature>
<reference evidence="19" key="1">
    <citation type="submission" date="2022-12" db="EMBL/GenBank/DDBJ databases">
        <title>Genome assemblies of Blomia tropicalis.</title>
        <authorList>
            <person name="Cui Y."/>
        </authorList>
    </citation>
    <scope>NUCLEOTIDE SEQUENCE</scope>
    <source>
        <tissue evidence="19">Adult mites</tissue>
    </source>
</reference>
<evidence type="ECO:0000256" key="15">
    <source>
        <dbReference type="PROSITE-ProRule" id="PRU00023"/>
    </source>
</evidence>
<keyword evidence="3" id="KW-0813">Transport</keyword>
<dbReference type="InterPro" id="IPR002110">
    <property type="entry name" value="Ankyrin_rpt"/>
</dbReference>
<keyword evidence="14" id="KW-0407">Ion channel</keyword>
<feature type="repeat" description="ANK" evidence="15">
    <location>
        <begin position="1088"/>
        <end position="1109"/>
    </location>
</feature>
<feature type="repeat" description="ANK" evidence="15">
    <location>
        <begin position="650"/>
        <end position="682"/>
    </location>
</feature>
<evidence type="ECO:0000256" key="2">
    <source>
        <dbReference type="ARBA" id="ARBA00004175"/>
    </source>
</evidence>
<keyword evidence="8 17" id="KW-1133">Transmembrane helix</keyword>
<evidence type="ECO:0000256" key="12">
    <source>
        <dbReference type="ARBA" id="ARBA00023136"/>
    </source>
</evidence>
<dbReference type="GO" id="GO:0044218">
    <property type="term" value="C:other organism cell membrane"/>
    <property type="evidence" value="ECO:0007669"/>
    <property type="project" value="UniProtKB-KW"/>
</dbReference>
<keyword evidence="5" id="KW-1052">Target cell membrane</keyword>
<feature type="repeat" description="ANK" evidence="15">
    <location>
        <begin position="1436"/>
        <end position="1468"/>
    </location>
</feature>
<dbReference type="PRINTS" id="PR01097">
    <property type="entry name" value="TRNSRECEPTRP"/>
</dbReference>
<accession>A0A9Q0RTV2</accession>
<feature type="repeat" description="ANK" evidence="15">
    <location>
        <begin position="884"/>
        <end position="916"/>
    </location>
</feature>
<keyword evidence="10 15" id="KW-0040">ANK repeat</keyword>
<evidence type="ECO:0000256" key="10">
    <source>
        <dbReference type="ARBA" id="ARBA00023043"/>
    </source>
</evidence>
<feature type="compositionally biased region" description="Polar residues" evidence="16">
    <location>
        <begin position="30"/>
        <end position="40"/>
    </location>
</feature>
<feature type="repeat" description="ANK" evidence="15">
    <location>
        <begin position="1055"/>
        <end position="1087"/>
    </location>
</feature>
<dbReference type="GO" id="GO:0006887">
    <property type="term" value="P:exocytosis"/>
    <property type="evidence" value="ECO:0007669"/>
    <property type="project" value="UniProtKB-KW"/>
</dbReference>
<dbReference type="SUPFAM" id="SSF48403">
    <property type="entry name" value="Ankyrin repeat"/>
    <property type="match status" value="5"/>
</dbReference>
<feature type="compositionally biased region" description="Low complexity" evidence="16">
    <location>
        <begin position="311"/>
        <end position="328"/>
    </location>
</feature>
<feature type="compositionally biased region" description="Basic and acidic residues" evidence="16">
    <location>
        <begin position="289"/>
        <end position="306"/>
    </location>
</feature>
<keyword evidence="11" id="KW-0406">Ion transport</keyword>
<dbReference type="GO" id="GO:0005262">
    <property type="term" value="F:calcium channel activity"/>
    <property type="evidence" value="ECO:0007669"/>
    <property type="project" value="InterPro"/>
</dbReference>
<feature type="compositionally biased region" description="Basic residues" evidence="16">
    <location>
        <begin position="271"/>
        <end position="281"/>
    </location>
</feature>
<keyword evidence="20" id="KW-1185">Reference proteome</keyword>
<evidence type="ECO:0000313" key="20">
    <source>
        <dbReference type="Proteomes" id="UP001142055"/>
    </source>
</evidence>
<dbReference type="PANTHER" id="PTHR24173">
    <property type="entry name" value="ANKYRIN REPEAT CONTAINING"/>
    <property type="match status" value="1"/>
</dbReference>
<dbReference type="EMBL" id="JAPWDV010000001">
    <property type="protein sequence ID" value="KAJ6225851.1"/>
    <property type="molecule type" value="Genomic_DNA"/>
</dbReference>
<feature type="repeat" description="ANK" evidence="15">
    <location>
        <begin position="1122"/>
        <end position="1154"/>
    </location>
</feature>
<evidence type="ECO:0000256" key="14">
    <source>
        <dbReference type="ARBA" id="ARBA00023303"/>
    </source>
</evidence>
<evidence type="ECO:0000256" key="17">
    <source>
        <dbReference type="SAM" id="Phobius"/>
    </source>
</evidence>
<dbReference type="InterPro" id="IPR005821">
    <property type="entry name" value="Ion_trans_dom"/>
</dbReference>
<feature type="repeat" description="ANK" evidence="15">
    <location>
        <begin position="683"/>
        <end position="715"/>
    </location>
</feature>
<keyword evidence="9" id="KW-0800">Toxin</keyword>
<evidence type="ECO:0000256" key="7">
    <source>
        <dbReference type="ARBA" id="ARBA00022737"/>
    </source>
</evidence>
<feature type="transmembrane region" description="Helical" evidence="17">
    <location>
        <begin position="1772"/>
        <end position="1797"/>
    </location>
</feature>
<name>A0A9Q0RTV2_BLOTA</name>
<dbReference type="Gene3D" id="1.10.287.70">
    <property type="match status" value="1"/>
</dbReference>
<feature type="compositionally biased region" description="Basic and acidic residues" evidence="16">
    <location>
        <begin position="172"/>
        <end position="181"/>
    </location>
</feature>
<dbReference type="GO" id="GO:0034703">
    <property type="term" value="C:cation channel complex"/>
    <property type="evidence" value="ECO:0007669"/>
    <property type="project" value="UniProtKB-ARBA"/>
</dbReference>
<dbReference type="Proteomes" id="UP001142055">
    <property type="component" value="Chromosome 1"/>
</dbReference>
<keyword evidence="9" id="KW-0638">Presynaptic neurotoxin</keyword>
<dbReference type="SMART" id="SM00248">
    <property type="entry name" value="ANK"/>
    <property type="match status" value="27"/>
</dbReference>
<evidence type="ECO:0000256" key="1">
    <source>
        <dbReference type="ARBA" id="ARBA00004141"/>
    </source>
</evidence>
<feature type="compositionally biased region" description="Basic and acidic residues" evidence="16">
    <location>
        <begin position="378"/>
        <end position="445"/>
    </location>
</feature>
<evidence type="ECO:0000256" key="16">
    <source>
        <dbReference type="SAM" id="MobiDB-lite"/>
    </source>
</evidence>
<evidence type="ECO:0000256" key="8">
    <source>
        <dbReference type="ARBA" id="ARBA00022989"/>
    </source>
</evidence>
<dbReference type="Pfam" id="PF00520">
    <property type="entry name" value="Ion_trans"/>
    <property type="match status" value="1"/>
</dbReference>
<dbReference type="Pfam" id="PF12796">
    <property type="entry name" value="Ank_2"/>
    <property type="match status" value="9"/>
</dbReference>
<feature type="compositionally biased region" description="Low complexity" evidence="16">
    <location>
        <begin position="197"/>
        <end position="206"/>
    </location>
</feature>
<evidence type="ECO:0000256" key="5">
    <source>
        <dbReference type="ARBA" id="ARBA00022537"/>
    </source>
</evidence>
<feature type="repeat" description="ANK" evidence="15">
    <location>
        <begin position="816"/>
        <end position="848"/>
    </location>
</feature>
<feature type="compositionally biased region" description="Polar residues" evidence="16">
    <location>
        <begin position="449"/>
        <end position="460"/>
    </location>
</feature>
<feature type="transmembrane region" description="Helical" evidence="17">
    <location>
        <begin position="1699"/>
        <end position="1718"/>
    </location>
</feature>
<keyword evidence="13" id="KW-1053">Target membrane</keyword>
<feature type="transmembrane region" description="Helical" evidence="17">
    <location>
        <begin position="1664"/>
        <end position="1687"/>
    </location>
</feature>
<evidence type="ECO:0000256" key="11">
    <source>
        <dbReference type="ARBA" id="ARBA00023065"/>
    </source>
</evidence>
<feature type="repeat" description="ANK" evidence="15">
    <location>
        <begin position="783"/>
        <end position="815"/>
    </location>
</feature>
<evidence type="ECO:0000256" key="4">
    <source>
        <dbReference type="ARBA" id="ARBA00022483"/>
    </source>
</evidence>
<proteinExistence type="predicted"/>
<dbReference type="PANTHER" id="PTHR24173:SF74">
    <property type="entry name" value="ANKYRIN REPEAT DOMAIN-CONTAINING PROTEIN 16"/>
    <property type="match status" value="1"/>
</dbReference>
<feature type="repeat" description="ANK" evidence="15">
    <location>
        <begin position="716"/>
        <end position="739"/>
    </location>
</feature>
<dbReference type="PROSITE" id="PS50297">
    <property type="entry name" value="ANK_REP_REGION"/>
    <property type="match status" value="19"/>
</dbReference>
<dbReference type="OMA" id="CLYIRNQ"/>
<dbReference type="Gene3D" id="1.25.40.20">
    <property type="entry name" value="Ankyrin repeat-containing domain"/>
    <property type="match status" value="7"/>
</dbReference>
<feature type="region of interest" description="Disordered" evidence="16">
    <location>
        <begin position="1"/>
        <end position="44"/>
    </location>
</feature>
<feature type="repeat" description="ANK" evidence="15">
    <location>
        <begin position="1403"/>
        <end position="1435"/>
    </location>
</feature>
<feature type="domain" description="Ion transport" evidence="18">
    <location>
        <begin position="1661"/>
        <end position="1920"/>
    </location>
</feature>
<keyword evidence="6 17" id="KW-0812">Transmembrane</keyword>
<evidence type="ECO:0000256" key="3">
    <source>
        <dbReference type="ARBA" id="ARBA00022448"/>
    </source>
</evidence>
<feature type="transmembrane region" description="Helical" evidence="17">
    <location>
        <begin position="1631"/>
        <end position="1652"/>
    </location>
</feature>
<dbReference type="InterPro" id="IPR036770">
    <property type="entry name" value="Ankyrin_rpt-contain_sf"/>
</dbReference>
<sequence length="2085" mass="228476">MTNDPIDLNNNNNNENENGETNNLNDNGNQLETQSTNVDHNGNIEANELVNSTTTEREMDSTIQSTIINMEQEPISESNLPPSANGLIVEDDGTSQQLSQPPIGETVVVASDESHIPDDTTSSVDIVTKTVQDDDRKLAPVPKDIYGSRPSSRSPTPSDGKVQKLKNVSIQELKKDLEKSRQLQRQKMRKGDGGAISPVPTVSPTPSERKPKVGGSTKVSGARKGPKSTLQVEQLDISAPLDVSSVGSPSPSPIDETIEKVSGEIVPKPKPAGKGRGKPKKSMAGVKLTELEMAKLGRLAHPDGPKGRGAGRTTMGPGPPGGKLSPRPSISPKPPSKSPKLTKKTSAVDSPIPGDTTPTNEIGGEEGEDPTKRIVRVPRKEVPTRREKFQEKQKAIQKAKKGEDGETTIDKVDGIGDDKRASSSERSGSRERNSLNREMSKDKGKSGSRKQSLLDGSSPASRATKNINDYGYKLVALCRKGDWVGVDTIIKYIVKYNVEFDKEAASETTGWSPLMFAVRDNRIQIVERLIDLGFSVNTRAKDGITALHLACAYAREDTIRMLLTNKADPMIPGGEKNQLPAHVLAQKATGAALVPLQLILKSCPKECRLVMDSDGNIPLFLALENGNHGVCRELLHVMAKEQINIHRPSTGETGIHIGIKKKDIDMLRLMVDNGGDVDQQNKEGQTALHMAAIMGDEQFIKFLHMVGAKANIQDKQERTPLHLATENGHMKTVDFLTEKFRASVHERTKDGSTLMHLASAAGHPGTAMVFMKKGVALHMPNKAGAKPIHMAASRGHGEVVKAIVQKGEHVDAKTNEGYTALHIAVQSGHAEVVEALIGMGAAVQQKAGQNGETPLHTASRISNGKPCAEMLVKSGAQINAIDADGETPLHFAAREGFLETVNLLLEDQSRLNIAQRIIEYMVENMSKKNAFELVNQANKNGETSVHYAANLSASNAHFENEERDIARLLLETGGNTFAETLERSETPVHYSSKSGNTNSLQEIISFLQPIDAQLACNKPAKNGWTPLFYACSMGHADIIRMLLNQNARVDVFDERGQAALHIAAELGHEEVVDILLESNAFVNVRNKHGMTPLHLAARKGYNKMIRLLVTEHSALLDAFTLTKQTPLHLAAEAGQLEVCETLLSMKADAIAVDNHSQTPLHLAAEHDHSEVVKLFLKHKPDLLSVPNKNGFTCAHIAAAKGSVAVVKELMRLNQESVINARISKTKSTTLHLAAEGGHVQVVKELLAAGSKATDENAEGYTALHLAAKKGHVNVLRALKEQSTAYWKVCSRRIGLTALHVAAAFGQTDFVSEMLTLVPATIKSERPLIDPSGDYGITPLHLAAQSGHENVVRLLLNSQGVSVDAPTEVVGTIPMHLAAQGGHLLVAGLLISRTSEQLHRADKYGRTPLHLAASFGHRDMVSLLLGQGANINSQDNRGWSPLHYAARHGFLEVVQLLVDSGADPTLRAKDGRVPICCAAGAGHYQVLSYLFKKEHDTLNLMEDRTFLLDLMVCSKQHDNKPIQEYILVSAAPIDTAVKLAKSYENLAQKEKDRTRDLEVVCEYCDQIATDLLTIAATTNNAGRLLRAVDYKGTEFLDVLIELERKEVVAQHAVQQYLTNVWIGNMKWAGWKFIMLFFSFLICPIVWVIVSCPVGHRLSKMPIIKFMLYLVSHIFFIAILTITTVNPWIPIYANDGMWPYWHEWLLAVWVMGIFIAEMINPADRDGLGGIKVVVVFVCFIALLVHVATIFTGYFNYVEEVTRLVMLYCRNQLLAVALLLSFLEFLNFLTFHHLFGPWAVIIRDLIKDLLRFLAILLIFMIGFTLHICSIYQPVFEPPDTINGTLPSFGQEFQNPIDTFEMLFFALFGLVEPDYMPPMHLSPPLAKIIMKIVFGVYMMVTVIVLINLLIAMMSNTYQRIQAQSDTEWKFGRAKLIRNMNLTSPTPSPINIFIGMPYIIFSKLANYRRERKGRMHITAALAHRPSVVATQKWLQGGPGAGASGGAAAAGGRRASRATSHISRTFGATYAEDGEVQKPINEVINWPSIVKKYLEFIGAIRAGEESEEKDDGAVLNEDQAIISTDHTRPMT</sequence>
<evidence type="ECO:0000256" key="6">
    <source>
        <dbReference type="ARBA" id="ARBA00022692"/>
    </source>
</evidence>
<protein>
    <recommendedName>
        <fullName evidence="18">Ion transport domain-containing protein</fullName>
    </recommendedName>
</protein>
<feature type="transmembrane region" description="Helical" evidence="17">
    <location>
        <begin position="1730"/>
        <end position="1752"/>
    </location>
</feature>